<keyword evidence="2" id="KW-1185">Reference proteome</keyword>
<dbReference type="AlphaFoldDB" id="A0A9D4GTT4"/>
<accession>A0A9D4GTT4</accession>
<dbReference type="Proteomes" id="UP000828390">
    <property type="component" value="Unassembled WGS sequence"/>
</dbReference>
<organism evidence="1 2">
    <name type="scientific">Dreissena polymorpha</name>
    <name type="common">Zebra mussel</name>
    <name type="synonym">Mytilus polymorpha</name>
    <dbReference type="NCBI Taxonomy" id="45954"/>
    <lineage>
        <taxon>Eukaryota</taxon>
        <taxon>Metazoa</taxon>
        <taxon>Spiralia</taxon>
        <taxon>Lophotrochozoa</taxon>
        <taxon>Mollusca</taxon>
        <taxon>Bivalvia</taxon>
        <taxon>Autobranchia</taxon>
        <taxon>Heteroconchia</taxon>
        <taxon>Euheterodonta</taxon>
        <taxon>Imparidentia</taxon>
        <taxon>Neoheterodontei</taxon>
        <taxon>Myida</taxon>
        <taxon>Dreissenoidea</taxon>
        <taxon>Dreissenidae</taxon>
        <taxon>Dreissena</taxon>
    </lineage>
</organism>
<proteinExistence type="predicted"/>
<protein>
    <submittedName>
        <fullName evidence="1">Uncharacterized protein</fullName>
    </submittedName>
</protein>
<evidence type="ECO:0000313" key="1">
    <source>
        <dbReference type="EMBL" id="KAH3822863.1"/>
    </source>
</evidence>
<gene>
    <name evidence="1" type="ORF">DPMN_124655</name>
</gene>
<dbReference type="EMBL" id="JAIWYP010000005">
    <property type="protein sequence ID" value="KAH3822863.1"/>
    <property type="molecule type" value="Genomic_DNA"/>
</dbReference>
<reference evidence="1" key="1">
    <citation type="journal article" date="2019" name="bioRxiv">
        <title>The Genome of the Zebra Mussel, Dreissena polymorpha: A Resource for Invasive Species Research.</title>
        <authorList>
            <person name="McCartney M.A."/>
            <person name="Auch B."/>
            <person name="Kono T."/>
            <person name="Mallez S."/>
            <person name="Zhang Y."/>
            <person name="Obille A."/>
            <person name="Becker A."/>
            <person name="Abrahante J.E."/>
            <person name="Garbe J."/>
            <person name="Badalamenti J.P."/>
            <person name="Herman A."/>
            <person name="Mangelson H."/>
            <person name="Liachko I."/>
            <person name="Sullivan S."/>
            <person name="Sone E.D."/>
            <person name="Koren S."/>
            <person name="Silverstein K.A.T."/>
            <person name="Beckman K.B."/>
            <person name="Gohl D.M."/>
        </authorList>
    </citation>
    <scope>NUCLEOTIDE SEQUENCE</scope>
    <source>
        <strain evidence="1">Duluth1</strain>
        <tissue evidence="1">Whole animal</tissue>
    </source>
</reference>
<name>A0A9D4GTT4_DREPO</name>
<reference evidence="1" key="2">
    <citation type="submission" date="2020-11" db="EMBL/GenBank/DDBJ databases">
        <authorList>
            <person name="McCartney M.A."/>
            <person name="Auch B."/>
            <person name="Kono T."/>
            <person name="Mallez S."/>
            <person name="Becker A."/>
            <person name="Gohl D.M."/>
            <person name="Silverstein K.A.T."/>
            <person name="Koren S."/>
            <person name="Bechman K.B."/>
            <person name="Herman A."/>
            <person name="Abrahante J.E."/>
            <person name="Garbe J."/>
        </authorList>
    </citation>
    <scope>NUCLEOTIDE SEQUENCE</scope>
    <source>
        <strain evidence="1">Duluth1</strain>
        <tissue evidence="1">Whole animal</tissue>
    </source>
</reference>
<comment type="caution">
    <text evidence="1">The sequence shown here is derived from an EMBL/GenBank/DDBJ whole genome shotgun (WGS) entry which is preliminary data.</text>
</comment>
<sequence length="57" mass="6546">MRLQSVSQRLPHFESIYGTYTTLVFGFPPVSYISAKSGSKQISILYHFNFNILTEMV</sequence>
<evidence type="ECO:0000313" key="2">
    <source>
        <dbReference type="Proteomes" id="UP000828390"/>
    </source>
</evidence>